<sequence>MDIKKQTQEEYFFNLRHEPFIESPENYLKELCHFLGVDAPSDYLNDCASIVFKSPHKSRNDIKWSQELIDLVKKRMGEFPFLHGYSYEC</sequence>
<protein>
    <recommendedName>
        <fullName evidence="3">Sulfotransferase domain protein</fullName>
    </recommendedName>
</protein>
<proteinExistence type="predicted"/>
<evidence type="ECO:0000313" key="2">
    <source>
        <dbReference type="Proteomes" id="UP000094056"/>
    </source>
</evidence>
<evidence type="ECO:0008006" key="3">
    <source>
        <dbReference type="Google" id="ProtNLM"/>
    </source>
</evidence>
<dbReference type="Proteomes" id="UP000094056">
    <property type="component" value="Unassembled WGS sequence"/>
</dbReference>
<dbReference type="AlphaFoldDB" id="A0A1E3XIT8"/>
<comment type="caution">
    <text evidence="1">The sequence shown here is derived from an EMBL/GenBank/DDBJ whole genome shotgun (WGS) entry which is preliminary data.</text>
</comment>
<dbReference type="EMBL" id="MAYW01000001">
    <property type="protein sequence ID" value="ODS34824.1"/>
    <property type="molecule type" value="Genomic_DNA"/>
</dbReference>
<name>A0A1E3XIT8_9BACT</name>
<gene>
    <name evidence="1" type="ORF">SCARUB_00084</name>
</gene>
<organism evidence="1 2">
    <name type="scientific">Candidatus Scalindua rubra</name>
    <dbReference type="NCBI Taxonomy" id="1872076"/>
    <lineage>
        <taxon>Bacteria</taxon>
        <taxon>Pseudomonadati</taxon>
        <taxon>Planctomycetota</taxon>
        <taxon>Candidatus Brocadiia</taxon>
        <taxon>Candidatus Brocadiales</taxon>
        <taxon>Candidatus Scalinduaceae</taxon>
        <taxon>Candidatus Scalindua</taxon>
    </lineage>
</organism>
<dbReference type="Gene3D" id="3.40.50.300">
    <property type="entry name" value="P-loop containing nucleotide triphosphate hydrolases"/>
    <property type="match status" value="1"/>
</dbReference>
<evidence type="ECO:0000313" key="1">
    <source>
        <dbReference type="EMBL" id="ODS34824.1"/>
    </source>
</evidence>
<accession>A0A1E3XIT8</accession>
<reference evidence="1 2" key="1">
    <citation type="submission" date="2016-07" db="EMBL/GenBank/DDBJ databases">
        <title>Draft genome of Scalindua rubra, obtained from a brine-seawater interface in the Red Sea, sheds light on salt adaptation in anammox bacteria.</title>
        <authorList>
            <person name="Speth D.R."/>
            <person name="Lagkouvardos I."/>
            <person name="Wang Y."/>
            <person name="Qian P.-Y."/>
            <person name="Dutilh B.E."/>
            <person name="Jetten M.S."/>
        </authorList>
    </citation>
    <scope>NUCLEOTIDE SEQUENCE [LARGE SCALE GENOMIC DNA]</scope>
    <source>
        <strain evidence="1">BSI-1</strain>
    </source>
</reference>
<dbReference type="InterPro" id="IPR027417">
    <property type="entry name" value="P-loop_NTPase"/>
</dbReference>